<dbReference type="AlphaFoldDB" id="A0A182IGR3"/>
<accession>A0A182IGR3</accession>
<feature type="region of interest" description="Disordered" evidence="1">
    <location>
        <begin position="1"/>
        <end position="25"/>
    </location>
</feature>
<evidence type="ECO:0000313" key="3">
    <source>
        <dbReference type="Proteomes" id="UP000075840"/>
    </source>
</evidence>
<dbReference type="Proteomes" id="UP000075840">
    <property type="component" value="Unassembled WGS sequence"/>
</dbReference>
<proteinExistence type="predicted"/>
<dbReference type="EnsemblMetazoa" id="AARA014653-RA">
    <property type="protein sequence ID" value="AARA014653-PA"/>
    <property type="gene ID" value="AARA014653"/>
</dbReference>
<dbReference type="VEuPathDB" id="VectorBase:AARA014653"/>
<reference evidence="2" key="1">
    <citation type="submission" date="2022-08" db="UniProtKB">
        <authorList>
            <consortium name="EnsemblMetazoa"/>
        </authorList>
    </citation>
    <scope>IDENTIFICATION</scope>
    <source>
        <strain evidence="2">Dongola</strain>
    </source>
</reference>
<dbReference type="EMBL" id="APCN01000096">
    <property type="status" value="NOT_ANNOTATED_CDS"/>
    <property type="molecule type" value="Genomic_DNA"/>
</dbReference>
<sequence>KRRREKSHQKPRSKTADDNDNVEESPEQRFCLLNLAVPASRSGSHLVILLIQPCNRVCLGAVTTTVCAVFLCPCVCVCVFL</sequence>
<protein>
    <submittedName>
        <fullName evidence="2">Uncharacterized protein</fullName>
    </submittedName>
</protein>
<evidence type="ECO:0000313" key="2">
    <source>
        <dbReference type="EnsemblMetazoa" id="AARA014653-PA"/>
    </source>
</evidence>
<evidence type="ECO:0000256" key="1">
    <source>
        <dbReference type="SAM" id="MobiDB-lite"/>
    </source>
</evidence>
<organism evidence="2 3">
    <name type="scientific">Anopheles arabiensis</name>
    <name type="common">Mosquito</name>
    <dbReference type="NCBI Taxonomy" id="7173"/>
    <lineage>
        <taxon>Eukaryota</taxon>
        <taxon>Metazoa</taxon>
        <taxon>Ecdysozoa</taxon>
        <taxon>Arthropoda</taxon>
        <taxon>Hexapoda</taxon>
        <taxon>Insecta</taxon>
        <taxon>Pterygota</taxon>
        <taxon>Neoptera</taxon>
        <taxon>Endopterygota</taxon>
        <taxon>Diptera</taxon>
        <taxon>Nematocera</taxon>
        <taxon>Culicoidea</taxon>
        <taxon>Culicidae</taxon>
        <taxon>Anophelinae</taxon>
        <taxon>Anopheles</taxon>
    </lineage>
</organism>
<feature type="compositionally biased region" description="Basic residues" evidence="1">
    <location>
        <begin position="1"/>
        <end position="13"/>
    </location>
</feature>
<name>A0A182IGR3_ANOAR</name>
<keyword evidence="3" id="KW-1185">Reference proteome</keyword>